<gene>
    <name evidence="2" type="ORF">ACFOX0_21165</name>
</gene>
<accession>A0ABV8KS31</accession>
<dbReference type="EMBL" id="JBHSBN010000015">
    <property type="protein sequence ID" value="MFC4108431.1"/>
    <property type="molecule type" value="Genomic_DNA"/>
</dbReference>
<evidence type="ECO:0000313" key="3">
    <source>
        <dbReference type="Proteomes" id="UP001595868"/>
    </source>
</evidence>
<evidence type="ECO:0000256" key="1">
    <source>
        <dbReference type="SAM" id="Phobius"/>
    </source>
</evidence>
<evidence type="ECO:0000313" key="2">
    <source>
        <dbReference type="EMBL" id="MFC4108431.1"/>
    </source>
</evidence>
<protein>
    <submittedName>
        <fullName evidence="2">Uncharacterized protein</fullName>
    </submittedName>
</protein>
<comment type="caution">
    <text evidence="2">The sequence shown here is derived from an EMBL/GenBank/DDBJ whole genome shotgun (WGS) entry which is preliminary data.</text>
</comment>
<dbReference type="Proteomes" id="UP001595868">
    <property type="component" value="Unassembled WGS sequence"/>
</dbReference>
<organism evidence="2 3">
    <name type="scientific">Micromonospora zhanjiangensis</name>
    <dbReference type="NCBI Taxonomy" id="1522057"/>
    <lineage>
        <taxon>Bacteria</taxon>
        <taxon>Bacillati</taxon>
        <taxon>Actinomycetota</taxon>
        <taxon>Actinomycetes</taxon>
        <taxon>Micromonosporales</taxon>
        <taxon>Micromonosporaceae</taxon>
        <taxon>Micromonospora</taxon>
    </lineage>
</organism>
<feature type="transmembrane region" description="Helical" evidence="1">
    <location>
        <begin position="40"/>
        <end position="60"/>
    </location>
</feature>
<keyword evidence="3" id="KW-1185">Reference proteome</keyword>
<feature type="transmembrane region" description="Helical" evidence="1">
    <location>
        <begin position="67"/>
        <end position="85"/>
    </location>
</feature>
<keyword evidence="1" id="KW-0812">Transmembrane</keyword>
<keyword evidence="1" id="KW-0472">Membrane</keyword>
<proteinExistence type="predicted"/>
<keyword evidence="1" id="KW-1133">Transmembrane helix</keyword>
<reference evidence="3" key="1">
    <citation type="journal article" date="2019" name="Int. J. Syst. Evol. Microbiol.">
        <title>The Global Catalogue of Microorganisms (GCM) 10K type strain sequencing project: providing services to taxonomists for standard genome sequencing and annotation.</title>
        <authorList>
            <consortium name="The Broad Institute Genomics Platform"/>
            <consortium name="The Broad Institute Genome Sequencing Center for Infectious Disease"/>
            <person name="Wu L."/>
            <person name="Ma J."/>
        </authorList>
    </citation>
    <scope>NUCLEOTIDE SEQUENCE [LARGE SCALE GENOMIC DNA]</scope>
    <source>
        <strain evidence="3">2902at01</strain>
    </source>
</reference>
<name>A0ABV8KS31_9ACTN</name>
<sequence length="86" mass="8862">MQRTQPALLTRLARVNPTAAFLGTLVLVLVALFAPGIVGGVLLLALAAGLAALLVATWPVQTPVTRAVRLLLLTLLVAGALLKIMA</sequence>
<feature type="transmembrane region" description="Helical" evidence="1">
    <location>
        <begin position="12"/>
        <end position="34"/>
    </location>
</feature>
<dbReference type="RefSeq" id="WP_377548661.1">
    <property type="nucleotide sequence ID" value="NZ_JBHSBN010000015.1"/>
</dbReference>